<keyword evidence="15" id="KW-0007">Acetylation</keyword>
<evidence type="ECO:0000313" key="28">
    <source>
        <dbReference type="EMBL" id="CEM29448.1"/>
    </source>
</evidence>
<feature type="domain" description="Alanine dehydrogenase/pyridine nucleotide transhydrogenase NAD(H)-binding" evidence="26">
    <location>
        <begin position="204"/>
        <end position="368"/>
    </location>
</feature>
<evidence type="ECO:0000259" key="26">
    <source>
        <dbReference type="SMART" id="SM01002"/>
    </source>
</evidence>
<dbReference type="InterPro" id="IPR007698">
    <property type="entry name" value="AlaDH/PNT_NAD(H)-bd"/>
</dbReference>
<dbReference type="GO" id="GO:0016491">
    <property type="term" value="F:oxidoreductase activity"/>
    <property type="evidence" value="ECO:0007669"/>
    <property type="project" value="InterPro"/>
</dbReference>
<dbReference type="Pfam" id="PF01262">
    <property type="entry name" value="AlaDh_PNT_C"/>
    <property type="match status" value="1"/>
</dbReference>
<dbReference type="SUPFAM" id="SSF52283">
    <property type="entry name" value="Formate/glycerate dehydrogenase catalytic domain-like"/>
    <property type="match status" value="1"/>
</dbReference>
<organism evidence="28">
    <name type="scientific">Chromera velia CCMP2878</name>
    <dbReference type="NCBI Taxonomy" id="1169474"/>
    <lineage>
        <taxon>Eukaryota</taxon>
        <taxon>Sar</taxon>
        <taxon>Alveolata</taxon>
        <taxon>Colpodellida</taxon>
        <taxon>Chromeraceae</taxon>
        <taxon>Chromera</taxon>
    </lineage>
</organism>
<feature type="transmembrane region" description="Helical" evidence="25">
    <location>
        <begin position="629"/>
        <end position="649"/>
    </location>
</feature>
<reference evidence="28" key="1">
    <citation type="submission" date="2014-11" db="EMBL/GenBank/DDBJ databases">
        <authorList>
            <person name="Otto D Thomas"/>
            <person name="Naeem Raeece"/>
        </authorList>
    </citation>
    <scope>NUCLEOTIDE SEQUENCE</scope>
</reference>
<protein>
    <recommendedName>
        <fullName evidence="22">NAD(P) transhydrogenase, mitochondrial</fullName>
        <ecNumber evidence="5">7.1.1.1</ecNumber>
    </recommendedName>
    <alternativeName>
        <fullName evidence="23">Nicotinamide nucleotide transhydrogenase</fullName>
    </alternativeName>
</protein>
<dbReference type="Pfam" id="PF12769">
    <property type="entry name" value="PNTB_4TM"/>
    <property type="match status" value="1"/>
</dbReference>
<dbReference type="GO" id="GO:0008750">
    <property type="term" value="F:proton-translocating NAD(P)+ transhydrogenase activity"/>
    <property type="evidence" value="ECO:0007669"/>
    <property type="project" value="UniProtKB-EC"/>
</dbReference>
<feature type="transmembrane region" description="Helical" evidence="25">
    <location>
        <begin position="719"/>
        <end position="744"/>
    </location>
</feature>
<dbReference type="InterPro" id="IPR029035">
    <property type="entry name" value="DHS-like_NAD/FAD-binding_dom"/>
</dbReference>
<keyword evidence="18 25" id="KW-0472">Membrane</keyword>
<dbReference type="AlphaFoldDB" id="A0A0G4GI47"/>
<accession>A0A0G4GI47</accession>
<comment type="function">
    <text evidence="20">The transhydrogenation between NADH and NADP is coupled to respiration and ATP hydrolysis and functions as a proton pump across the membrane. May play a role in reactive oxygen species (ROS) detoxification in the adrenal gland.</text>
</comment>
<feature type="transmembrane region" description="Helical" evidence="25">
    <location>
        <begin position="537"/>
        <end position="559"/>
    </location>
</feature>
<feature type="transmembrane region" description="Helical" evidence="25">
    <location>
        <begin position="579"/>
        <end position="599"/>
    </location>
</feature>
<dbReference type="PROSITE" id="PS00836">
    <property type="entry name" value="ALADH_PNT_1"/>
    <property type="match status" value="1"/>
</dbReference>
<feature type="transmembrane region" description="Helical" evidence="25">
    <location>
        <begin position="686"/>
        <end position="707"/>
    </location>
</feature>
<keyword evidence="10" id="KW-0999">Mitochondrion inner membrane</keyword>
<dbReference type="GO" id="GO:0050661">
    <property type="term" value="F:NADP binding"/>
    <property type="evidence" value="ECO:0007669"/>
    <property type="project" value="TreeGrafter"/>
</dbReference>
<dbReference type="NCBIfam" id="TIGR00561">
    <property type="entry name" value="pntA"/>
    <property type="match status" value="1"/>
</dbReference>
<keyword evidence="8 25" id="KW-0812">Transmembrane</keyword>
<evidence type="ECO:0000259" key="27">
    <source>
        <dbReference type="SMART" id="SM01003"/>
    </source>
</evidence>
<dbReference type="SMART" id="SM01003">
    <property type="entry name" value="AlaDh_PNT_N"/>
    <property type="match status" value="1"/>
</dbReference>
<evidence type="ECO:0000256" key="22">
    <source>
        <dbReference type="ARBA" id="ARBA00074145"/>
    </source>
</evidence>
<evidence type="ECO:0000256" key="3">
    <source>
        <dbReference type="ARBA" id="ARBA00005624"/>
    </source>
</evidence>
<dbReference type="InterPro" id="IPR007886">
    <property type="entry name" value="AlaDH/PNT_N"/>
</dbReference>
<evidence type="ECO:0000256" key="16">
    <source>
        <dbReference type="ARBA" id="ARBA00023027"/>
    </source>
</evidence>
<dbReference type="EMBL" id="CDMZ01001237">
    <property type="protein sequence ID" value="CEM29448.1"/>
    <property type="molecule type" value="Genomic_DNA"/>
</dbReference>
<evidence type="ECO:0000256" key="25">
    <source>
        <dbReference type="SAM" id="Phobius"/>
    </source>
</evidence>
<keyword evidence="14 25" id="KW-1133">Transmembrane helix</keyword>
<dbReference type="Gene3D" id="3.40.50.1220">
    <property type="entry name" value="TPP-binding domain"/>
    <property type="match status" value="1"/>
</dbReference>
<evidence type="ECO:0000256" key="9">
    <source>
        <dbReference type="ARBA" id="ARBA00022741"/>
    </source>
</evidence>
<evidence type="ECO:0000256" key="4">
    <source>
        <dbReference type="ARBA" id="ARBA00011738"/>
    </source>
</evidence>
<dbReference type="EC" id="7.1.1.1" evidence="5"/>
<feature type="transmembrane region" description="Helical" evidence="25">
    <location>
        <begin position="655"/>
        <end position="674"/>
    </location>
</feature>
<evidence type="ECO:0000256" key="8">
    <source>
        <dbReference type="ARBA" id="ARBA00022692"/>
    </source>
</evidence>
<dbReference type="PANTHER" id="PTHR10160">
    <property type="entry name" value="NAD(P) TRANSHYDROGENASE"/>
    <property type="match status" value="1"/>
</dbReference>
<feature type="transmembrane region" description="Helical" evidence="25">
    <location>
        <begin position="780"/>
        <end position="801"/>
    </location>
</feature>
<dbReference type="InterPro" id="IPR026255">
    <property type="entry name" value="NADP_transhyd_a"/>
</dbReference>
<dbReference type="Pfam" id="PF05222">
    <property type="entry name" value="AlaDh_PNT_N"/>
    <property type="match status" value="1"/>
</dbReference>
<dbReference type="Pfam" id="PF02233">
    <property type="entry name" value="PNTB"/>
    <property type="match status" value="1"/>
</dbReference>
<dbReference type="SUPFAM" id="SSF51735">
    <property type="entry name" value="NAD(P)-binding Rossmann-fold domains"/>
    <property type="match status" value="1"/>
</dbReference>
<feature type="compositionally biased region" description="Pro residues" evidence="24">
    <location>
        <begin position="425"/>
        <end position="438"/>
    </location>
</feature>
<dbReference type="FunFam" id="3.40.50.720:FF:000028">
    <property type="entry name" value="NAD(P) transhydrogenase subunit alpha"/>
    <property type="match status" value="1"/>
</dbReference>
<evidence type="ECO:0000256" key="7">
    <source>
        <dbReference type="ARBA" id="ARBA00022519"/>
    </source>
</evidence>
<name>A0A0G4GI47_9ALVE</name>
<feature type="transmembrane region" description="Helical" evidence="25">
    <location>
        <begin position="834"/>
        <end position="854"/>
    </location>
</feature>
<evidence type="ECO:0000256" key="5">
    <source>
        <dbReference type="ARBA" id="ARBA00012943"/>
    </source>
</evidence>
<keyword evidence="6" id="KW-1003">Cell membrane</keyword>
<comment type="similarity">
    <text evidence="21">In the C-terminal section; belongs to the PNT beta subunit family.</text>
</comment>
<dbReference type="CDD" id="cd05304">
    <property type="entry name" value="Rubrum_tdh"/>
    <property type="match status" value="1"/>
</dbReference>
<dbReference type="GO" id="GO:0005743">
    <property type="term" value="C:mitochondrial inner membrane"/>
    <property type="evidence" value="ECO:0007669"/>
    <property type="project" value="UniProtKB-SubCell"/>
</dbReference>
<evidence type="ECO:0000256" key="23">
    <source>
        <dbReference type="ARBA" id="ARBA00079255"/>
    </source>
</evidence>
<proteinExistence type="inferred from homology"/>
<dbReference type="SMART" id="SM01002">
    <property type="entry name" value="AlaDh_PNT_C"/>
    <property type="match status" value="1"/>
</dbReference>
<evidence type="ECO:0000256" key="21">
    <source>
        <dbReference type="ARBA" id="ARBA00061558"/>
    </source>
</evidence>
<feature type="region of interest" description="Disordered" evidence="24">
    <location>
        <begin position="421"/>
        <end position="454"/>
    </location>
</feature>
<evidence type="ECO:0000256" key="14">
    <source>
        <dbReference type="ARBA" id="ARBA00022989"/>
    </source>
</evidence>
<comment type="subcellular location">
    <subcellularLocation>
        <location evidence="2">Cell inner membrane</location>
        <topology evidence="2">Multi-pass membrane protein</topology>
    </subcellularLocation>
    <subcellularLocation>
        <location evidence="1">Mitochondrion inner membrane</location>
        <topology evidence="1">Multi-pass membrane protein</topology>
        <orientation evidence="1">Matrix side</orientation>
    </subcellularLocation>
</comment>
<evidence type="ECO:0000256" key="20">
    <source>
        <dbReference type="ARBA" id="ARBA00054910"/>
    </source>
</evidence>
<evidence type="ECO:0000256" key="10">
    <source>
        <dbReference type="ARBA" id="ARBA00022792"/>
    </source>
</evidence>
<keyword evidence="9" id="KW-0547">Nucleotide-binding</keyword>
<evidence type="ECO:0000256" key="18">
    <source>
        <dbReference type="ARBA" id="ARBA00023136"/>
    </source>
</evidence>
<dbReference type="InterPro" id="IPR008142">
    <property type="entry name" value="AlaDH/PNT_CS1"/>
</dbReference>
<dbReference type="InterPro" id="IPR036291">
    <property type="entry name" value="NAD(P)-bd_dom_sf"/>
</dbReference>
<evidence type="ECO:0000256" key="19">
    <source>
        <dbReference type="ARBA" id="ARBA00048202"/>
    </source>
</evidence>
<dbReference type="NCBIfam" id="NF006942">
    <property type="entry name" value="PRK09424.1"/>
    <property type="match status" value="1"/>
</dbReference>
<feature type="transmembrane region" description="Helical" evidence="25">
    <location>
        <begin position="482"/>
        <end position="504"/>
    </location>
</feature>
<evidence type="ECO:0000256" key="11">
    <source>
        <dbReference type="ARBA" id="ARBA00022857"/>
    </source>
</evidence>
<feature type="domain" description="Alanine dehydrogenase/pyridine nucleotide transhydrogenase N-terminal" evidence="27">
    <location>
        <begin position="61"/>
        <end position="195"/>
    </location>
</feature>
<keyword evidence="11" id="KW-0521">NADP</keyword>
<dbReference type="VEuPathDB" id="CryptoDB:Cvel_4739"/>
<comment type="subunit">
    <text evidence="4">Homodimer.</text>
</comment>
<dbReference type="SUPFAM" id="SSF52467">
    <property type="entry name" value="DHS-like NAD/FAD-binding domain"/>
    <property type="match status" value="1"/>
</dbReference>
<evidence type="ECO:0000256" key="1">
    <source>
        <dbReference type="ARBA" id="ARBA00004292"/>
    </source>
</evidence>
<dbReference type="Gene3D" id="3.40.50.720">
    <property type="entry name" value="NAD(P)-binding Rossmann-like Domain"/>
    <property type="match status" value="2"/>
</dbReference>
<dbReference type="InterPro" id="IPR034300">
    <property type="entry name" value="PNTB-like"/>
</dbReference>
<keyword evidence="12" id="KW-0809">Transit peptide</keyword>
<evidence type="ECO:0000256" key="17">
    <source>
        <dbReference type="ARBA" id="ARBA00023128"/>
    </source>
</evidence>
<comment type="similarity">
    <text evidence="3">In the N-terminal section; belongs to the AlaDH/PNT family.</text>
</comment>
<evidence type="ECO:0000256" key="15">
    <source>
        <dbReference type="ARBA" id="ARBA00022990"/>
    </source>
</evidence>
<feature type="transmembrane region" description="Helical" evidence="25">
    <location>
        <begin position="605"/>
        <end position="622"/>
    </location>
</feature>
<sequence>MSLLSRGPVGLLSGRLVSVGLSGLPCKALVPSALRCVRFFSAEKPAEEKKPIEYLNIKTVGVPKETYPNENRVAQTPATVAQLTKKGYQVVVQAGAGRNAEFLDSAYQEAGAKIVPDQKEVMQSDYIVKVRGPTKEDIEEMKKGAALMSFLYPAQNPDLVEALMKKEITSFAMDCVPRISRAQVFDALSSMANIAGYKAVVEAASHFGRFFSGQMTAAGRVPPAKVLIIGGGVAGLSAIATARNLGAIVRCFDTRPAVREQVESLGGEFLEVKGFNLEEGAGGYAKEMSKEFIEAEMKLFSEQCKEIDVLITTALIPGKPAPKLILEDHVKNMKPGSVVVDLAGEAGGNVVTTKPGEIAVVHGVTHIGLTDLPSRLPTQSSTLYSNNVTKLFLSMVEKDSSKYYLDFEDDVTRGCIITHKGQKLWPPPRPPGPPPAPAKPKAKVEEAAPPDPAKQTMETALTTTGGLVGLLSLGFMSPDPGFVSMASIFALAGTAGYQAVWGVTPALHTPLMSVTNAISGITAVGGLMLLGQGGGPLVQGLASLAVAASMINVAGGFLVTKRMLDMFKRPSDPPEFNQYYAIPAAALSGGYLAGTALGFPGLEGTAYLAGSLACIGSIGGLASQKTSRYGNALGMIGVSGGIVATLGMMNFAPGTLAYAAGLMAAGSAAGLAVGQRVQVTELPQTVAAFHSLVGLAAMVTSIASFGLHPDANMLHKVSAILGDFIGGVTLTGSIVAFMKLHGLMPSKPLNLPNKNALNLAMVGAQTAMTAAFLTSSSPSLGMGLLAGTAGLSMALGYHLVASVGGADMPVCITVLNSYSGWALVAEGFMLNNPLLTTVGSLIGCSGAILSHIMCKAMNRSLANVLLGGYATPAAADGPKVEKGEHRETTVEQVADALQMAKSVMIVPGYGMAVAKAQYALADLAKTLRDADINVRFGIHPVAGRMPGQMNVLLAEAGVPYDWVFEMDEINEEFGETDVALVIGANDITNSAAKELPGCPIYGMPVLEVWNAKTCVYMKRTMGSGYADLDNPVFYKENTNMLLGDAKESTEGLAMKVKEAFKK</sequence>
<dbReference type="GO" id="GO:0006740">
    <property type="term" value="P:NADPH regeneration"/>
    <property type="evidence" value="ECO:0007669"/>
    <property type="project" value="TreeGrafter"/>
</dbReference>
<evidence type="ECO:0000256" key="24">
    <source>
        <dbReference type="SAM" id="MobiDB-lite"/>
    </source>
</evidence>
<keyword evidence="13" id="KW-1278">Translocase</keyword>
<feature type="transmembrane region" description="Helical" evidence="25">
    <location>
        <begin position="756"/>
        <end position="774"/>
    </location>
</feature>
<comment type="catalytic activity">
    <reaction evidence="19">
        <text>NAD(+) + NADPH + H(+)(in) = NADH + NADP(+) + H(+)(out)</text>
        <dbReference type="Rhea" id="RHEA:47992"/>
        <dbReference type="ChEBI" id="CHEBI:15378"/>
        <dbReference type="ChEBI" id="CHEBI:57540"/>
        <dbReference type="ChEBI" id="CHEBI:57783"/>
        <dbReference type="ChEBI" id="CHEBI:57945"/>
        <dbReference type="ChEBI" id="CHEBI:58349"/>
        <dbReference type="EC" id="7.1.1.1"/>
    </reaction>
</comment>
<evidence type="ECO:0000256" key="13">
    <source>
        <dbReference type="ARBA" id="ARBA00022967"/>
    </source>
</evidence>
<evidence type="ECO:0000256" key="6">
    <source>
        <dbReference type="ARBA" id="ARBA00022475"/>
    </source>
</evidence>
<keyword evidence="17" id="KW-0496">Mitochondrion</keyword>
<evidence type="ECO:0000256" key="2">
    <source>
        <dbReference type="ARBA" id="ARBA00004429"/>
    </source>
</evidence>
<dbReference type="PANTHER" id="PTHR10160:SF19">
    <property type="entry name" value="PROTON-TRANSLOCATING NAD(P)(+) TRANSHYDROGENASE"/>
    <property type="match status" value="1"/>
</dbReference>
<feature type="transmembrane region" description="Helical" evidence="25">
    <location>
        <begin position="511"/>
        <end position="531"/>
    </location>
</feature>
<gene>
    <name evidence="28" type="ORF">Cvel_4739</name>
</gene>
<dbReference type="InterPro" id="IPR024605">
    <property type="entry name" value="NADP_transhyd_a_C"/>
</dbReference>
<dbReference type="FunFam" id="3.40.50.1220:FF:000002">
    <property type="entry name" value="NAD(P) transhydrogenase subunit beta"/>
    <property type="match status" value="1"/>
</dbReference>
<keyword evidence="16" id="KW-0520">NAD</keyword>
<dbReference type="GO" id="GO:0005886">
    <property type="term" value="C:plasma membrane"/>
    <property type="evidence" value="ECO:0007669"/>
    <property type="project" value="UniProtKB-SubCell"/>
</dbReference>
<evidence type="ECO:0000256" key="12">
    <source>
        <dbReference type="ARBA" id="ARBA00022946"/>
    </source>
</evidence>
<keyword evidence="7" id="KW-0997">Cell inner membrane</keyword>